<evidence type="ECO:0000256" key="2">
    <source>
        <dbReference type="ARBA" id="ARBA00022844"/>
    </source>
</evidence>
<gene>
    <name evidence="5" type="ORF">UFOVP1084_33</name>
    <name evidence="6" type="ORF">UFOVP1328_45</name>
    <name evidence="7" type="ORF">UFOVP1532_13</name>
</gene>
<comment type="subcellular location">
    <subcellularLocation>
        <location evidence="1">Virion</location>
    </subcellularLocation>
</comment>
<dbReference type="NCBIfam" id="TIGR01554">
    <property type="entry name" value="major_cap_HK97"/>
    <property type="match status" value="1"/>
</dbReference>
<keyword evidence="3" id="KW-0175">Coiled coil</keyword>
<sequence length="455" mass="47524">MSESNQSRDEQNLADVSARLEALQAQAAGLLDHAASVDAPVDAKSLQAELEVLKPAIAAMAAEHEDVKGLKEQVSTLTSAIEGLRRPVDFDFGGGLPVEVADTSVYSRKSLEMGGENHSFFADVLAANKGDRGAHERMAKSWGGKAMTEGNISAAATYSSTGGYLVPPEISSELIVLREQAAVLRNICSAIQVDSSSLQIASVTSGTSASWVAELATKPNTDMVFGQITANIFTAAGLGIISNQLLADARTSIDSLIISDLAKRLATLEEIAFINGSGTAQPLGILGTSGVNSTSLTSTTVPDLLDAIVSGITDVQTNYQGNPTHILMHPRTWARIVKAKEASSPSTYLIGAGATSFGRRGSDALPGGELFGLPVVLTKNMPTNLGSGTNESRVIVGNFGEGLILDRQGITVDQSPHVYFSTNQTVFRAEERVGFTAARYPKAFSVISGVGLAAG</sequence>
<proteinExistence type="predicted"/>
<feature type="domain" description="Phage capsid-like C-terminal" evidence="4">
    <location>
        <begin position="162"/>
        <end position="447"/>
    </location>
</feature>
<dbReference type="Gene3D" id="3.30.2400.10">
    <property type="entry name" value="Major capsid protein gp5"/>
    <property type="match status" value="1"/>
</dbReference>
<feature type="coiled-coil region" evidence="3">
    <location>
        <begin position="6"/>
        <end position="33"/>
    </location>
</feature>
<evidence type="ECO:0000259" key="4">
    <source>
        <dbReference type="Pfam" id="PF05065"/>
    </source>
</evidence>
<dbReference type="Pfam" id="PF05065">
    <property type="entry name" value="Phage_capsid"/>
    <property type="match status" value="1"/>
</dbReference>
<dbReference type="SUPFAM" id="SSF56563">
    <property type="entry name" value="Major capsid protein gp5"/>
    <property type="match status" value="1"/>
</dbReference>
<name>A0A6J5RYQ5_9CAUD</name>
<dbReference type="GO" id="GO:0044423">
    <property type="term" value="C:virion component"/>
    <property type="evidence" value="ECO:0007669"/>
    <property type="project" value="UniProtKB-KW"/>
</dbReference>
<reference evidence="6" key="1">
    <citation type="submission" date="2020-05" db="EMBL/GenBank/DDBJ databases">
        <authorList>
            <person name="Chiriac C."/>
            <person name="Salcher M."/>
            <person name="Ghai R."/>
            <person name="Kavagutti S V."/>
        </authorList>
    </citation>
    <scope>NUCLEOTIDE SEQUENCE</scope>
</reference>
<dbReference type="EMBL" id="LR797278">
    <property type="protein sequence ID" value="CAB4199456.1"/>
    <property type="molecule type" value="Genomic_DNA"/>
</dbReference>
<organism evidence="6">
    <name type="scientific">uncultured Caudovirales phage</name>
    <dbReference type="NCBI Taxonomy" id="2100421"/>
    <lineage>
        <taxon>Viruses</taxon>
        <taxon>Duplodnaviria</taxon>
        <taxon>Heunggongvirae</taxon>
        <taxon>Uroviricota</taxon>
        <taxon>Caudoviricetes</taxon>
        <taxon>Peduoviridae</taxon>
        <taxon>Maltschvirus</taxon>
        <taxon>Maltschvirus maltsch</taxon>
    </lineage>
</organism>
<evidence type="ECO:0000313" key="6">
    <source>
        <dbReference type="EMBL" id="CAB4199456.1"/>
    </source>
</evidence>
<dbReference type="InterPro" id="IPR054612">
    <property type="entry name" value="Phage_capsid-like_C"/>
</dbReference>
<accession>A0A6J5RYQ5</accession>
<keyword evidence="2" id="KW-0946">Virion</keyword>
<evidence type="ECO:0000313" key="5">
    <source>
        <dbReference type="EMBL" id="CAB4183043.1"/>
    </source>
</evidence>
<dbReference type="Gene3D" id="3.30.2320.10">
    <property type="entry name" value="hypothetical protein PF0899 domain"/>
    <property type="match status" value="1"/>
</dbReference>
<evidence type="ECO:0000256" key="1">
    <source>
        <dbReference type="ARBA" id="ARBA00004328"/>
    </source>
</evidence>
<dbReference type="EMBL" id="LR797042">
    <property type="protein sequence ID" value="CAB4183043.1"/>
    <property type="molecule type" value="Genomic_DNA"/>
</dbReference>
<dbReference type="EMBL" id="LR798385">
    <property type="protein sequence ID" value="CAB5228296.1"/>
    <property type="molecule type" value="Genomic_DNA"/>
</dbReference>
<protein>
    <submittedName>
        <fullName evidence="6">COG4653 Predicted phage phi-C31 gp36 major capsid-like protein</fullName>
    </submittedName>
</protein>
<evidence type="ECO:0000256" key="3">
    <source>
        <dbReference type="SAM" id="Coils"/>
    </source>
</evidence>
<evidence type="ECO:0000313" key="7">
    <source>
        <dbReference type="EMBL" id="CAB5228296.1"/>
    </source>
</evidence>
<dbReference type="InterPro" id="IPR024455">
    <property type="entry name" value="Phage_capsid"/>
</dbReference>